<dbReference type="SUPFAM" id="SSF46689">
    <property type="entry name" value="Homeodomain-like"/>
    <property type="match status" value="2"/>
</dbReference>
<sequence>MEASLSMKSVDPGILPQSHCSTFQPSESARKSLIYMTWCGHYFCTRQYYMSRDTYPYNLLLFVRRGEMDLRYQGSEYLVQKGDVVLLDCVHPHYYRAHDGLEFVYIHFDGLNSHDLVNWLVDLNGGPIFRQEKNLEVGKELYDTALMHERGTVQNALHVHFWINQLLQKLSLVAVPPVTEGSPIDEAIQYIIHNVGEQITLDDLARLTNFSPCYLSHSFKKQTGYSPSEYVINTRLEKAQRLLTHSRKSVNEIAFEVGYSSASSFINVFTRKVGYTPKAFRTMQQGGGAAAKAQD</sequence>
<keyword evidence="3" id="KW-0804">Transcription</keyword>
<evidence type="ECO:0000259" key="4">
    <source>
        <dbReference type="PROSITE" id="PS01124"/>
    </source>
</evidence>
<dbReference type="SMART" id="SM00342">
    <property type="entry name" value="HTH_ARAC"/>
    <property type="match status" value="1"/>
</dbReference>
<gene>
    <name evidence="5" type="ORF">CBW42_11915</name>
</gene>
<dbReference type="EMBL" id="NHOC01000011">
    <property type="protein sequence ID" value="OUM19628.1"/>
    <property type="molecule type" value="Genomic_DNA"/>
</dbReference>
<reference evidence="5 6" key="1">
    <citation type="submission" date="2017-05" db="EMBL/GenBank/DDBJ databases">
        <title>Butyricicoccus porcorum sp. nov. a butyrate-producing bacterium from the swine intestinal tract.</title>
        <authorList>
            <person name="Trachsel J."/>
            <person name="Humphrey S."/>
            <person name="Allen H.K."/>
        </authorList>
    </citation>
    <scope>NUCLEOTIDE SEQUENCE [LARGE SCALE GENOMIC DNA]</scope>
    <source>
        <strain evidence="5">BB10</strain>
    </source>
</reference>
<dbReference type="OrthoDB" id="183331at2"/>
<evidence type="ECO:0000256" key="3">
    <source>
        <dbReference type="ARBA" id="ARBA00023163"/>
    </source>
</evidence>
<accession>A0A252F1F7</accession>
<dbReference type="InterPro" id="IPR037923">
    <property type="entry name" value="HTH-like"/>
</dbReference>
<dbReference type="PRINTS" id="PR00032">
    <property type="entry name" value="HTHARAC"/>
</dbReference>
<dbReference type="InterPro" id="IPR018062">
    <property type="entry name" value="HTH_AraC-typ_CS"/>
</dbReference>
<dbReference type="Gene3D" id="1.10.10.60">
    <property type="entry name" value="Homeodomain-like"/>
    <property type="match status" value="2"/>
</dbReference>
<evidence type="ECO:0000313" key="6">
    <source>
        <dbReference type="Proteomes" id="UP000194903"/>
    </source>
</evidence>
<dbReference type="InterPro" id="IPR009057">
    <property type="entry name" value="Homeodomain-like_sf"/>
</dbReference>
<name>A0A252F1F7_9FIRM</name>
<dbReference type="PANTHER" id="PTHR43280:SF2">
    <property type="entry name" value="HTH-TYPE TRANSCRIPTIONAL REGULATOR EXSA"/>
    <property type="match status" value="1"/>
</dbReference>
<keyword evidence="2" id="KW-0238">DNA-binding</keyword>
<comment type="caution">
    <text evidence="5">The sequence shown here is derived from an EMBL/GenBank/DDBJ whole genome shotgun (WGS) entry which is preliminary data.</text>
</comment>
<protein>
    <recommendedName>
        <fullName evidence="4">HTH araC/xylS-type domain-containing protein</fullName>
    </recommendedName>
</protein>
<dbReference type="Pfam" id="PF12833">
    <property type="entry name" value="HTH_18"/>
    <property type="match status" value="1"/>
</dbReference>
<dbReference type="PROSITE" id="PS01124">
    <property type="entry name" value="HTH_ARAC_FAMILY_2"/>
    <property type="match status" value="1"/>
</dbReference>
<evidence type="ECO:0000256" key="2">
    <source>
        <dbReference type="ARBA" id="ARBA00023125"/>
    </source>
</evidence>
<dbReference type="AlphaFoldDB" id="A0A252F1F7"/>
<dbReference type="InterPro" id="IPR020449">
    <property type="entry name" value="Tscrpt_reg_AraC-type_HTH"/>
</dbReference>
<evidence type="ECO:0000256" key="1">
    <source>
        <dbReference type="ARBA" id="ARBA00023015"/>
    </source>
</evidence>
<dbReference type="Proteomes" id="UP000194903">
    <property type="component" value="Unassembled WGS sequence"/>
</dbReference>
<dbReference type="PROSITE" id="PS00041">
    <property type="entry name" value="HTH_ARAC_FAMILY_1"/>
    <property type="match status" value="1"/>
</dbReference>
<keyword evidence="1" id="KW-0805">Transcription regulation</keyword>
<dbReference type="PANTHER" id="PTHR43280">
    <property type="entry name" value="ARAC-FAMILY TRANSCRIPTIONAL REGULATOR"/>
    <property type="match status" value="1"/>
</dbReference>
<dbReference type="SUPFAM" id="SSF51215">
    <property type="entry name" value="Regulatory protein AraC"/>
    <property type="match status" value="1"/>
</dbReference>
<organism evidence="5 6">
    <name type="scientific">Butyricicoccus porcorum</name>
    <dbReference type="NCBI Taxonomy" id="1945634"/>
    <lineage>
        <taxon>Bacteria</taxon>
        <taxon>Bacillati</taxon>
        <taxon>Bacillota</taxon>
        <taxon>Clostridia</taxon>
        <taxon>Eubacteriales</taxon>
        <taxon>Butyricicoccaceae</taxon>
        <taxon>Butyricicoccus</taxon>
    </lineage>
</organism>
<feature type="domain" description="HTH araC/xylS-type" evidence="4">
    <location>
        <begin position="185"/>
        <end position="283"/>
    </location>
</feature>
<proteinExistence type="predicted"/>
<evidence type="ECO:0000313" key="5">
    <source>
        <dbReference type="EMBL" id="OUM19628.1"/>
    </source>
</evidence>
<dbReference type="GO" id="GO:0003700">
    <property type="term" value="F:DNA-binding transcription factor activity"/>
    <property type="evidence" value="ECO:0007669"/>
    <property type="project" value="InterPro"/>
</dbReference>
<dbReference type="InterPro" id="IPR003313">
    <property type="entry name" value="AraC-bd"/>
</dbReference>
<dbReference type="InterPro" id="IPR018060">
    <property type="entry name" value="HTH_AraC"/>
</dbReference>
<dbReference type="Pfam" id="PF02311">
    <property type="entry name" value="AraC_binding"/>
    <property type="match status" value="1"/>
</dbReference>
<dbReference type="GO" id="GO:0043565">
    <property type="term" value="F:sequence-specific DNA binding"/>
    <property type="evidence" value="ECO:0007669"/>
    <property type="project" value="InterPro"/>
</dbReference>
<keyword evidence="6" id="KW-1185">Reference proteome</keyword>